<gene>
    <name evidence="1" type="ORF">GCM10009533_65730</name>
</gene>
<evidence type="ECO:0000313" key="2">
    <source>
        <dbReference type="Proteomes" id="UP001500729"/>
    </source>
</evidence>
<protein>
    <recommendedName>
        <fullName evidence="3">Knr4/Smi1-like domain-containing protein</fullName>
    </recommendedName>
</protein>
<evidence type="ECO:0000313" key="1">
    <source>
        <dbReference type="EMBL" id="GAA0559253.1"/>
    </source>
</evidence>
<sequence>MRECTVEAAGSRMVDDMGYGTLELSDYERRYVAMLDELRGAGEVDLVHEELGPVADIGDAQNAFGLIADQHGVVLDPALRRHFLGFEVVGCKWRAGDLVGEFSVCHLAGAMAQTGAYLETEFATEAESQVYQHMHPFDEHPVSGDGVLSALLFPAGATSPEVWYFDGTSELYRLDLDYGGYLDALLVTKGVVGWQLLFADVDRGCDEFDLVADDLREMLEVFPRIFPGHDYEPLRDRLDERV</sequence>
<accession>A0ABN1E6U7</accession>
<proteinExistence type="predicted"/>
<name>A0ABN1E6U7_SACER</name>
<dbReference type="EMBL" id="BAAAGS010000080">
    <property type="protein sequence ID" value="GAA0559253.1"/>
    <property type="molecule type" value="Genomic_DNA"/>
</dbReference>
<organism evidence="1 2">
    <name type="scientific">Saccharopolyspora erythraea</name>
    <name type="common">Streptomyces erythraeus</name>
    <dbReference type="NCBI Taxonomy" id="1836"/>
    <lineage>
        <taxon>Bacteria</taxon>
        <taxon>Bacillati</taxon>
        <taxon>Actinomycetota</taxon>
        <taxon>Actinomycetes</taxon>
        <taxon>Pseudonocardiales</taxon>
        <taxon>Pseudonocardiaceae</taxon>
        <taxon>Saccharopolyspora</taxon>
    </lineage>
</organism>
<dbReference type="RefSeq" id="WP_009950272.1">
    <property type="nucleotide sequence ID" value="NZ_BAAAGS010000080.1"/>
</dbReference>
<reference evidence="1 2" key="1">
    <citation type="journal article" date="2019" name="Int. J. Syst. Evol. Microbiol.">
        <title>The Global Catalogue of Microorganisms (GCM) 10K type strain sequencing project: providing services to taxonomists for standard genome sequencing and annotation.</title>
        <authorList>
            <consortium name="The Broad Institute Genomics Platform"/>
            <consortium name="The Broad Institute Genome Sequencing Center for Infectious Disease"/>
            <person name="Wu L."/>
            <person name="Ma J."/>
        </authorList>
    </citation>
    <scope>NUCLEOTIDE SEQUENCE [LARGE SCALE GENOMIC DNA]</scope>
    <source>
        <strain evidence="1 2">JCM 10303</strain>
    </source>
</reference>
<comment type="caution">
    <text evidence="1">The sequence shown here is derived from an EMBL/GenBank/DDBJ whole genome shotgun (WGS) entry which is preliminary data.</text>
</comment>
<evidence type="ECO:0008006" key="3">
    <source>
        <dbReference type="Google" id="ProtNLM"/>
    </source>
</evidence>
<keyword evidence="2" id="KW-1185">Reference proteome</keyword>
<dbReference type="Proteomes" id="UP001500729">
    <property type="component" value="Unassembled WGS sequence"/>
</dbReference>